<dbReference type="EMBL" id="LCAV01000036">
    <property type="protein sequence ID" value="KKR97004.1"/>
    <property type="molecule type" value="Genomic_DNA"/>
</dbReference>
<feature type="non-terminal residue" evidence="2">
    <location>
        <position position="1"/>
    </location>
</feature>
<evidence type="ECO:0000256" key="1">
    <source>
        <dbReference type="SAM" id="Phobius"/>
    </source>
</evidence>
<dbReference type="Proteomes" id="UP000034108">
    <property type="component" value="Unassembled WGS sequence"/>
</dbReference>
<reference evidence="2 3" key="1">
    <citation type="journal article" date="2015" name="Nature">
        <title>rRNA introns, odd ribosomes, and small enigmatic genomes across a large radiation of phyla.</title>
        <authorList>
            <person name="Brown C.T."/>
            <person name="Hug L.A."/>
            <person name="Thomas B.C."/>
            <person name="Sharon I."/>
            <person name="Castelle C.J."/>
            <person name="Singh A."/>
            <person name="Wilkins M.J."/>
            <person name="Williams K.H."/>
            <person name="Banfield J.F."/>
        </authorList>
    </citation>
    <scope>NUCLEOTIDE SEQUENCE [LARGE SCALE GENOMIC DNA]</scope>
</reference>
<proteinExistence type="predicted"/>
<evidence type="ECO:0000313" key="3">
    <source>
        <dbReference type="Proteomes" id="UP000034108"/>
    </source>
</evidence>
<keyword evidence="1" id="KW-1133">Transmembrane helix</keyword>
<organism evidence="2 3">
    <name type="scientific">Candidatus Magasanikbacteria bacterium GW2011_GWC2_41_17</name>
    <dbReference type="NCBI Taxonomy" id="1619048"/>
    <lineage>
        <taxon>Bacteria</taxon>
        <taxon>Candidatus Magasanikiibacteriota</taxon>
    </lineage>
</organism>
<keyword evidence="1" id="KW-0472">Membrane</keyword>
<comment type="caution">
    <text evidence="2">The sequence shown here is derived from an EMBL/GenBank/DDBJ whole genome shotgun (WGS) entry which is preliminary data.</text>
</comment>
<protein>
    <submittedName>
        <fullName evidence="2">Uncharacterized protein</fullName>
    </submittedName>
</protein>
<evidence type="ECO:0000313" key="2">
    <source>
        <dbReference type="EMBL" id="KKR97004.1"/>
    </source>
</evidence>
<name>A0A0G0V7T0_9BACT</name>
<keyword evidence="1" id="KW-0812">Transmembrane</keyword>
<sequence length="120" mass="13721">LAKKVNLKNWGIIKKSPPEGVEIFCKAIILKYLSSRKKMTAAKKKNLFFIIVIPVKSCLLAGRRESRESLNFLRQLFFATDTGRGSGTSEQTLFINRFMAIFTNAIFPIFNVFQRIFNIA</sequence>
<feature type="transmembrane region" description="Helical" evidence="1">
    <location>
        <begin position="46"/>
        <end position="63"/>
    </location>
</feature>
<dbReference type="AlphaFoldDB" id="A0A0G0V7T0"/>
<feature type="transmembrane region" description="Helical" evidence="1">
    <location>
        <begin position="94"/>
        <end position="113"/>
    </location>
</feature>
<gene>
    <name evidence="2" type="ORF">UU49_C0036G0007</name>
</gene>
<accession>A0A0G0V7T0</accession>